<reference evidence="2" key="1">
    <citation type="journal article" date="2019" name="Int. J. Syst. Evol. Microbiol.">
        <title>The Global Catalogue of Microorganisms (GCM) 10K type strain sequencing project: providing services to taxonomists for standard genome sequencing and annotation.</title>
        <authorList>
            <consortium name="The Broad Institute Genomics Platform"/>
            <consortium name="The Broad Institute Genome Sequencing Center for Infectious Disease"/>
            <person name="Wu L."/>
            <person name="Ma J."/>
        </authorList>
    </citation>
    <scope>NUCLEOTIDE SEQUENCE [LARGE SCALE GENOMIC DNA]</scope>
    <source>
        <strain evidence="2">CCUG 61697</strain>
    </source>
</reference>
<keyword evidence="1" id="KW-0808">Transferase</keyword>
<keyword evidence="1" id="KW-0418">Kinase</keyword>
<dbReference type="SUPFAM" id="SSF53597">
    <property type="entry name" value="Dihydrofolate reductase-like"/>
    <property type="match status" value="1"/>
</dbReference>
<proteinExistence type="predicted"/>
<organism evidence="1 2">
    <name type="scientific">Methyloligella solikamskensis</name>
    <dbReference type="NCBI Taxonomy" id="1177756"/>
    <lineage>
        <taxon>Bacteria</taxon>
        <taxon>Pseudomonadati</taxon>
        <taxon>Pseudomonadota</taxon>
        <taxon>Alphaproteobacteria</taxon>
        <taxon>Hyphomicrobiales</taxon>
        <taxon>Hyphomicrobiaceae</taxon>
        <taxon>Methyloligella</taxon>
    </lineage>
</organism>
<dbReference type="EMBL" id="JBHTJO010000001">
    <property type="protein sequence ID" value="MFD0987458.1"/>
    <property type="molecule type" value="Genomic_DNA"/>
</dbReference>
<dbReference type="GO" id="GO:0016301">
    <property type="term" value="F:kinase activity"/>
    <property type="evidence" value="ECO:0007669"/>
    <property type="project" value="UniProtKB-KW"/>
</dbReference>
<name>A0ABW3JAG2_9HYPH</name>
<dbReference type="Gene3D" id="3.40.430.10">
    <property type="entry name" value="Dihydrofolate Reductase, subunit A"/>
    <property type="match status" value="1"/>
</dbReference>
<keyword evidence="2" id="KW-1185">Reference proteome</keyword>
<accession>A0ABW3JAG2</accession>
<evidence type="ECO:0000313" key="2">
    <source>
        <dbReference type="Proteomes" id="UP001597102"/>
    </source>
</evidence>
<sequence length="132" mass="15161">MADIRSIIAIGQSGQLGLEGRLPWEGNQGREYKADVARFFDVTRGHVLIAGPTTIGAVPDWAYRDRTIFEIRSHMDPEEVFAKFPNRIVYVGGGPPVWDVYAPYIQHWDINRLPYDGEADRWFNPQWLTQTK</sequence>
<comment type="caution">
    <text evidence="1">The sequence shown here is derived from an EMBL/GenBank/DDBJ whole genome shotgun (WGS) entry which is preliminary data.</text>
</comment>
<protein>
    <submittedName>
        <fullName evidence="1">Diacylglycerol kinase</fullName>
    </submittedName>
</protein>
<dbReference type="RefSeq" id="WP_379089466.1">
    <property type="nucleotide sequence ID" value="NZ_JBHTJO010000001.1"/>
</dbReference>
<dbReference type="Proteomes" id="UP001597102">
    <property type="component" value="Unassembled WGS sequence"/>
</dbReference>
<dbReference type="InterPro" id="IPR024072">
    <property type="entry name" value="DHFR-like_dom_sf"/>
</dbReference>
<gene>
    <name evidence="1" type="ORF">ACFQ2F_10160</name>
</gene>
<evidence type="ECO:0000313" key="1">
    <source>
        <dbReference type="EMBL" id="MFD0987458.1"/>
    </source>
</evidence>